<dbReference type="PROSITE" id="PS00041">
    <property type="entry name" value="HTH_ARAC_FAMILY_1"/>
    <property type="match status" value="1"/>
</dbReference>
<dbReference type="PRINTS" id="PR00032">
    <property type="entry name" value="HTHARAC"/>
</dbReference>
<dbReference type="OrthoDB" id="9816011at2"/>
<dbReference type="GO" id="GO:0003700">
    <property type="term" value="F:DNA-binding transcription factor activity"/>
    <property type="evidence" value="ECO:0007669"/>
    <property type="project" value="InterPro"/>
</dbReference>
<evidence type="ECO:0000256" key="1">
    <source>
        <dbReference type="ARBA" id="ARBA00023015"/>
    </source>
</evidence>
<dbReference type="SUPFAM" id="SSF46689">
    <property type="entry name" value="Homeodomain-like"/>
    <property type="match status" value="2"/>
</dbReference>
<evidence type="ECO:0000256" key="3">
    <source>
        <dbReference type="ARBA" id="ARBA00023163"/>
    </source>
</evidence>
<name>A0A221NTW1_9ACTN</name>
<dbReference type="Gene3D" id="1.10.10.60">
    <property type="entry name" value="Homeodomain-like"/>
    <property type="match status" value="2"/>
</dbReference>
<keyword evidence="2" id="KW-0238">DNA-binding</keyword>
<protein>
    <submittedName>
        <fullName evidence="6">AraC family transcriptional regulator</fullName>
    </submittedName>
</protein>
<evidence type="ECO:0000256" key="4">
    <source>
        <dbReference type="SAM" id="MobiDB-lite"/>
    </source>
</evidence>
<dbReference type="RefSeq" id="WP_039657085.1">
    <property type="nucleotide sequence ID" value="NZ_CP021080.1"/>
</dbReference>
<evidence type="ECO:0000259" key="5">
    <source>
        <dbReference type="PROSITE" id="PS01124"/>
    </source>
</evidence>
<evidence type="ECO:0000313" key="6">
    <source>
        <dbReference type="EMBL" id="ASN23276.1"/>
    </source>
</evidence>
<accession>A0A221NTW1</accession>
<dbReference type="GO" id="GO:0043565">
    <property type="term" value="F:sequence-specific DNA binding"/>
    <property type="evidence" value="ECO:0007669"/>
    <property type="project" value="InterPro"/>
</dbReference>
<dbReference type="PROSITE" id="PS01124">
    <property type="entry name" value="HTH_ARAC_FAMILY_2"/>
    <property type="match status" value="1"/>
</dbReference>
<dbReference type="InterPro" id="IPR050204">
    <property type="entry name" value="AraC_XylS_family_regulators"/>
</dbReference>
<dbReference type="AlphaFoldDB" id="A0A221NTW1"/>
<proteinExistence type="predicted"/>
<dbReference type="KEGG" id="splu:LK06_002570"/>
<feature type="region of interest" description="Disordered" evidence="4">
    <location>
        <begin position="107"/>
        <end position="134"/>
    </location>
</feature>
<dbReference type="Proteomes" id="UP000031501">
    <property type="component" value="Chromosome"/>
</dbReference>
<evidence type="ECO:0000313" key="7">
    <source>
        <dbReference type="Proteomes" id="UP000031501"/>
    </source>
</evidence>
<dbReference type="InterPro" id="IPR018060">
    <property type="entry name" value="HTH_AraC"/>
</dbReference>
<feature type="domain" description="HTH araC/xylS-type" evidence="5">
    <location>
        <begin position="11"/>
        <end position="109"/>
    </location>
</feature>
<dbReference type="PANTHER" id="PTHR46796">
    <property type="entry name" value="HTH-TYPE TRANSCRIPTIONAL ACTIVATOR RHAS-RELATED"/>
    <property type="match status" value="1"/>
</dbReference>
<dbReference type="SMART" id="SM00342">
    <property type="entry name" value="HTH_ARAC"/>
    <property type="match status" value="1"/>
</dbReference>
<dbReference type="InterPro" id="IPR020449">
    <property type="entry name" value="Tscrpt_reg_AraC-type_HTH"/>
</dbReference>
<evidence type="ECO:0000256" key="2">
    <source>
        <dbReference type="ARBA" id="ARBA00023125"/>
    </source>
</evidence>
<keyword evidence="1" id="KW-0805">Transcription regulation</keyword>
<reference evidence="6 7" key="1">
    <citation type="submission" date="2017-07" db="EMBL/GenBank/DDBJ databases">
        <title>Genome sequence of Streptomyces pluripotens MUSC 137T.</title>
        <authorList>
            <person name="Ser H.-L."/>
            <person name="Lee L.-H."/>
        </authorList>
    </citation>
    <scope>NUCLEOTIDE SEQUENCE [LARGE SCALE GENOMIC DNA]</scope>
    <source>
        <strain evidence="6 7">MUSC 137</strain>
    </source>
</reference>
<dbReference type="EMBL" id="CP022433">
    <property type="protein sequence ID" value="ASN23276.1"/>
    <property type="molecule type" value="Genomic_DNA"/>
</dbReference>
<dbReference type="Pfam" id="PF12833">
    <property type="entry name" value="HTH_18"/>
    <property type="match status" value="1"/>
</dbReference>
<dbReference type="InterPro" id="IPR009057">
    <property type="entry name" value="Homeodomain-like_sf"/>
</dbReference>
<gene>
    <name evidence="6" type="ORF">LK07_03655</name>
</gene>
<organism evidence="6 7">
    <name type="scientific">Streptomyces pluripotens</name>
    <dbReference type="NCBI Taxonomy" id="1355015"/>
    <lineage>
        <taxon>Bacteria</taxon>
        <taxon>Bacillati</taxon>
        <taxon>Actinomycetota</taxon>
        <taxon>Actinomycetes</taxon>
        <taxon>Kitasatosporales</taxon>
        <taxon>Streptomycetaceae</taxon>
        <taxon>Streptomyces</taxon>
    </lineage>
</organism>
<dbReference type="InterPro" id="IPR018062">
    <property type="entry name" value="HTH_AraC-typ_CS"/>
</dbReference>
<sequence length="285" mass="30305">MTTASMEMAILRVINDMHDRLDQDLTIDDLARTARFSKFHFTRVFREVTGISPGRFLSALRIQEAKRLLVRTDRSVADISAQVGYSSVGTFSSRFKECVGLSPSRFRELDGDSRRVSTQPSRGSGAGPGADPSLSVQGRIVLPADRPLGQVFIGLFASPIPQGNPVQCTIMDGPGPFELHEVRPGTWYLLAASVPYGSPSVLAERGRGASENLSVGRYGPVTVRPDVLLMPADVVLRPASLLDPPVLIAVPGSREAGTTSGAASRRRGVAAAISAPVPRSSAAGL</sequence>
<dbReference type="STRING" id="1355015.LK06_002570"/>
<keyword evidence="7" id="KW-1185">Reference proteome</keyword>
<keyword evidence="3" id="KW-0804">Transcription</keyword>